<dbReference type="SUPFAM" id="SSF51735">
    <property type="entry name" value="NAD(P)-binding Rossmann-fold domains"/>
    <property type="match status" value="1"/>
</dbReference>
<dbReference type="InterPro" id="IPR057326">
    <property type="entry name" value="KR_dom"/>
</dbReference>
<evidence type="ECO:0000256" key="1">
    <source>
        <dbReference type="ARBA" id="ARBA00006484"/>
    </source>
</evidence>
<dbReference type="PANTHER" id="PTHR42901:SF1">
    <property type="entry name" value="ALCOHOL DEHYDROGENASE"/>
    <property type="match status" value="1"/>
</dbReference>
<gene>
    <name evidence="4" type="ORF">E0F26_06315</name>
</gene>
<dbReference type="SMART" id="SM00822">
    <property type="entry name" value="PKS_KR"/>
    <property type="match status" value="1"/>
</dbReference>
<dbReference type="InterPro" id="IPR020904">
    <property type="entry name" value="Sc_DH/Rdtase_CS"/>
</dbReference>
<dbReference type="Pfam" id="PF00106">
    <property type="entry name" value="adh_short"/>
    <property type="match status" value="1"/>
</dbReference>
<feature type="domain" description="Ketoreductase" evidence="3">
    <location>
        <begin position="18"/>
        <end position="183"/>
    </location>
</feature>
<dbReference type="PANTHER" id="PTHR42901">
    <property type="entry name" value="ALCOHOL DEHYDROGENASE"/>
    <property type="match status" value="1"/>
</dbReference>
<dbReference type="PRINTS" id="PR00081">
    <property type="entry name" value="GDHRDH"/>
</dbReference>
<name>A0ABY6Q675_9GAMM</name>
<keyword evidence="2" id="KW-0560">Oxidoreductase</keyword>
<sequence>MPVAPNSWAARPDELADKTILVTGAAEGIGRAASLAFARCGAEVLLLSRNEARLEALYDEIVVAGGKEPAILAMDLAKATHDDYVTLAGSLGEAIPKLDGLLHNASLLGDRKPIAQTRATSWHDVMQVNVNAGFMLTQTLLPLLDQSPSASVVFTSSGVGRKGRAYWGSYAVSKFATEGLMQVLADELGATSNIRVNSLNPGAVNTSMRRSAYPAEPPTTNPSPEEIIREWVFLMSDGSKHLNGEALSAQ</sequence>
<dbReference type="Proteomes" id="UP001317963">
    <property type="component" value="Chromosome"/>
</dbReference>
<protein>
    <submittedName>
        <fullName evidence="4">YciK family oxidoreductase</fullName>
    </submittedName>
</protein>
<accession>A0ABY6Q675</accession>
<dbReference type="EMBL" id="CP036501">
    <property type="protein sequence ID" value="UZP74376.1"/>
    <property type="molecule type" value="Genomic_DNA"/>
</dbReference>
<dbReference type="InterPro" id="IPR002347">
    <property type="entry name" value="SDR_fam"/>
</dbReference>
<evidence type="ECO:0000259" key="3">
    <source>
        <dbReference type="SMART" id="SM00822"/>
    </source>
</evidence>
<proteinExistence type="inferred from homology"/>
<dbReference type="Gene3D" id="3.40.50.720">
    <property type="entry name" value="NAD(P)-binding Rossmann-like Domain"/>
    <property type="match status" value="1"/>
</dbReference>
<evidence type="ECO:0000313" key="5">
    <source>
        <dbReference type="Proteomes" id="UP001317963"/>
    </source>
</evidence>
<evidence type="ECO:0000256" key="2">
    <source>
        <dbReference type="ARBA" id="ARBA00023002"/>
    </source>
</evidence>
<dbReference type="PROSITE" id="PS00061">
    <property type="entry name" value="ADH_SHORT"/>
    <property type="match status" value="1"/>
</dbReference>
<comment type="similarity">
    <text evidence="1">Belongs to the short-chain dehydrogenases/reductases (SDR) family.</text>
</comment>
<dbReference type="InterPro" id="IPR036291">
    <property type="entry name" value="NAD(P)-bd_dom_sf"/>
</dbReference>
<dbReference type="RefSeq" id="WP_279240821.1">
    <property type="nucleotide sequence ID" value="NZ_CP036501.1"/>
</dbReference>
<evidence type="ECO:0000313" key="4">
    <source>
        <dbReference type="EMBL" id="UZP74376.1"/>
    </source>
</evidence>
<dbReference type="NCBIfam" id="NF006509">
    <property type="entry name" value="PRK08945.1"/>
    <property type="match status" value="1"/>
</dbReference>
<organism evidence="4 5">
    <name type="scientific">Candidatus Paraluminiphilus aquimaris</name>
    <dbReference type="NCBI Taxonomy" id="2518994"/>
    <lineage>
        <taxon>Bacteria</taxon>
        <taxon>Pseudomonadati</taxon>
        <taxon>Pseudomonadota</taxon>
        <taxon>Gammaproteobacteria</taxon>
        <taxon>Cellvibrionales</taxon>
        <taxon>Halieaceae</taxon>
        <taxon>Candidatus Paraluminiphilus</taxon>
    </lineage>
</organism>
<reference evidence="4 5" key="1">
    <citation type="submission" date="2019-02" db="EMBL/GenBank/DDBJ databases">
        <title>Halieaceae_genomes.</title>
        <authorList>
            <person name="Li S.-H."/>
        </authorList>
    </citation>
    <scope>NUCLEOTIDE SEQUENCE [LARGE SCALE GENOMIC DNA]</scope>
    <source>
        <strain evidence="4 5">JH123</strain>
    </source>
</reference>
<keyword evidence="5" id="KW-1185">Reference proteome</keyword>